<gene>
    <name evidence="1" type="ORF">CSSPJE1EN2_LOCUS14081</name>
</gene>
<dbReference type="Proteomes" id="UP001497522">
    <property type="component" value="Chromosome 2"/>
</dbReference>
<protein>
    <submittedName>
        <fullName evidence="1">Uncharacterized protein</fullName>
    </submittedName>
</protein>
<sequence length="161" mass="17250">MIRVDAPGGAATTADTSSGVAVKSNLALSDGENPEVEFERDKNLLVGILWRPTGYMTTDKQCRTTAVVTSLLHMQLPSATPQAVLQLCAHLTKIHAIALQFLDAGGLTVLLILSRSSMYPGFDVVAMESEICHTLITTFSCDNGHVSPCMFLTAMATYCVE</sequence>
<organism evidence="1 2">
    <name type="scientific">Sphagnum jensenii</name>
    <dbReference type="NCBI Taxonomy" id="128206"/>
    <lineage>
        <taxon>Eukaryota</taxon>
        <taxon>Viridiplantae</taxon>
        <taxon>Streptophyta</taxon>
        <taxon>Embryophyta</taxon>
        <taxon>Bryophyta</taxon>
        <taxon>Sphagnophytina</taxon>
        <taxon>Sphagnopsida</taxon>
        <taxon>Sphagnales</taxon>
        <taxon>Sphagnaceae</taxon>
        <taxon>Sphagnum</taxon>
    </lineage>
</organism>
<accession>A0ABP1B8A9</accession>
<dbReference type="EMBL" id="OZ023703">
    <property type="protein sequence ID" value="CAK9871413.1"/>
    <property type="molecule type" value="Genomic_DNA"/>
</dbReference>
<evidence type="ECO:0000313" key="1">
    <source>
        <dbReference type="EMBL" id="CAK9871413.1"/>
    </source>
</evidence>
<keyword evidence="2" id="KW-1185">Reference proteome</keyword>
<proteinExistence type="predicted"/>
<evidence type="ECO:0000313" key="2">
    <source>
        <dbReference type="Proteomes" id="UP001497522"/>
    </source>
</evidence>
<name>A0ABP1B8A9_9BRYO</name>
<reference evidence="1 2" key="1">
    <citation type="submission" date="2024-03" db="EMBL/GenBank/DDBJ databases">
        <authorList>
            <consortium name="ELIXIR-Norway"/>
            <consortium name="Elixir Norway"/>
        </authorList>
    </citation>
    <scope>NUCLEOTIDE SEQUENCE [LARGE SCALE GENOMIC DNA]</scope>
</reference>